<dbReference type="Pfam" id="PF02518">
    <property type="entry name" value="HATPase_c"/>
    <property type="match status" value="1"/>
</dbReference>
<feature type="domain" description="Histidine kinase" evidence="12">
    <location>
        <begin position="243"/>
        <end position="367"/>
    </location>
</feature>
<keyword evidence="8 11" id="KW-0496">Mitochondrion</keyword>
<dbReference type="EC" id="2.7.11.-" evidence="11"/>
<reference evidence="13 14" key="1">
    <citation type="submission" date="2020-02" db="EMBL/GenBank/DDBJ databases">
        <title>Esox lucius (northern pike) genome, fEsoLuc1, primary haplotype.</title>
        <authorList>
            <person name="Myers G."/>
            <person name="Karagic N."/>
            <person name="Meyer A."/>
            <person name="Pippel M."/>
            <person name="Reichard M."/>
            <person name="Winkler S."/>
            <person name="Tracey A."/>
            <person name="Sims Y."/>
            <person name="Howe K."/>
            <person name="Rhie A."/>
            <person name="Formenti G."/>
            <person name="Durbin R."/>
            <person name="Fedrigo O."/>
            <person name="Jarvis E.D."/>
        </authorList>
    </citation>
    <scope>NUCLEOTIDE SEQUENCE [LARGE SCALE GENOMIC DNA]</scope>
</reference>
<dbReference type="SUPFAM" id="SSF55874">
    <property type="entry name" value="ATPase domain of HSP90 chaperone/DNA topoisomerase II/histidine kinase"/>
    <property type="match status" value="1"/>
</dbReference>
<dbReference type="SMART" id="SM00387">
    <property type="entry name" value="HATPase_c"/>
    <property type="match status" value="1"/>
</dbReference>
<comment type="catalytic activity">
    <reaction evidence="10">
        <text>L-seryl-[pyruvate dehydrogenase E1 alpha subunit] + ATP = O-phospho-L-seryl-[pyruvate dehydrogenase E1 alpha subunit] + ADP + H(+)</text>
        <dbReference type="Rhea" id="RHEA:23052"/>
        <dbReference type="Rhea" id="RHEA-COMP:13689"/>
        <dbReference type="Rhea" id="RHEA-COMP:13690"/>
        <dbReference type="ChEBI" id="CHEBI:15378"/>
        <dbReference type="ChEBI" id="CHEBI:29999"/>
        <dbReference type="ChEBI" id="CHEBI:30616"/>
        <dbReference type="ChEBI" id="CHEBI:83421"/>
        <dbReference type="ChEBI" id="CHEBI:456216"/>
        <dbReference type="EC" id="2.7.11.2"/>
    </reaction>
</comment>
<dbReference type="InterPro" id="IPR005467">
    <property type="entry name" value="His_kinase_dom"/>
</dbReference>
<dbReference type="FunFam" id="1.20.140.20:FF:000001">
    <property type="entry name" value="[Pyruvate dehydrogenase (acetyl-transferring)] kinase isozyme 2, mitochondrial"/>
    <property type="match status" value="1"/>
</dbReference>
<dbReference type="GO" id="GO:0010906">
    <property type="term" value="P:regulation of glucose metabolic process"/>
    <property type="evidence" value="ECO:0007669"/>
    <property type="project" value="TreeGrafter"/>
</dbReference>
<dbReference type="CDD" id="cd16929">
    <property type="entry name" value="HATPase_PDK-like"/>
    <property type="match status" value="1"/>
</dbReference>
<keyword evidence="3 11" id="KW-0808">Transferase</keyword>
<evidence type="ECO:0000256" key="2">
    <source>
        <dbReference type="ARBA" id="ARBA00006155"/>
    </source>
</evidence>
<organism evidence="13 14">
    <name type="scientific">Esox lucius</name>
    <name type="common">Northern pike</name>
    <dbReference type="NCBI Taxonomy" id="8010"/>
    <lineage>
        <taxon>Eukaryota</taxon>
        <taxon>Metazoa</taxon>
        <taxon>Chordata</taxon>
        <taxon>Craniata</taxon>
        <taxon>Vertebrata</taxon>
        <taxon>Euteleostomi</taxon>
        <taxon>Actinopterygii</taxon>
        <taxon>Neopterygii</taxon>
        <taxon>Teleostei</taxon>
        <taxon>Protacanthopterygii</taxon>
        <taxon>Esociformes</taxon>
        <taxon>Esocidae</taxon>
        <taxon>Esox</taxon>
    </lineage>
</organism>
<evidence type="ECO:0000256" key="5">
    <source>
        <dbReference type="ARBA" id="ARBA00022777"/>
    </source>
</evidence>
<dbReference type="InterPro" id="IPR036890">
    <property type="entry name" value="HATPase_C_sf"/>
</dbReference>
<protein>
    <recommendedName>
        <fullName evidence="11">Protein-serine/threonine kinase</fullName>
        <ecNumber evidence="11">2.7.11.-</ecNumber>
    </recommendedName>
</protein>
<accession>A0AAY5KR97</accession>
<comment type="subunit">
    <text evidence="9">Homodimer. Interacts with the pyruvate dehydrogenase complex subunit DLAT, and is part of the multimeric pyruvate dehydrogenase complex that contains multiple copies of pyruvate dehydrogenase (E1), dihydrolipoamide acetyltransferase (DLAT, E2) and lipoamide dehydrogenase (DLD, E3).</text>
</comment>
<dbReference type="GO" id="GO:0004740">
    <property type="term" value="F:pyruvate dehydrogenase (acetyl-transferring) kinase activity"/>
    <property type="evidence" value="ECO:0007669"/>
    <property type="project" value="UniProtKB-EC"/>
</dbReference>
<keyword evidence="6 11" id="KW-0067">ATP-binding</keyword>
<keyword evidence="7" id="KW-0809">Transit peptide</keyword>
<evidence type="ECO:0000259" key="12">
    <source>
        <dbReference type="PROSITE" id="PS50109"/>
    </source>
</evidence>
<dbReference type="Gene3D" id="3.30.565.10">
    <property type="entry name" value="Histidine kinase-like ATPase, C-terminal domain"/>
    <property type="match status" value="1"/>
</dbReference>
<dbReference type="AlphaFoldDB" id="A0AAY5KR97"/>
<keyword evidence="4 11" id="KW-0547">Nucleotide-binding</keyword>
<dbReference type="InterPro" id="IPR018955">
    <property type="entry name" value="BCDHK/PDK_N"/>
</dbReference>
<dbReference type="SUPFAM" id="SSF69012">
    <property type="entry name" value="alpha-ketoacid dehydrogenase kinase, N-terminal domain"/>
    <property type="match status" value="1"/>
</dbReference>
<evidence type="ECO:0000256" key="1">
    <source>
        <dbReference type="ARBA" id="ARBA00004305"/>
    </source>
</evidence>
<name>A0AAY5KR97_ESOLU</name>
<dbReference type="PANTHER" id="PTHR11947">
    <property type="entry name" value="PYRUVATE DEHYDROGENASE KINASE"/>
    <property type="match status" value="1"/>
</dbReference>
<dbReference type="GO" id="GO:0005759">
    <property type="term" value="C:mitochondrial matrix"/>
    <property type="evidence" value="ECO:0007669"/>
    <property type="project" value="UniProtKB-SubCell"/>
</dbReference>
<dbReference type="InterPro" id="IPR003594">
    <property type="entry name" value="HATPase_dom"/>
</dbReference>
<evidence type="ECO:0000256" key="10">
    <source>
        <dbReference type="ARBA" id="ARBA00048201"/>
    </source>
</evidence>
<dbReference type="PANTHER" id="PTHR11947:SF22">
    <property type="entry name" value="[PYRUVATE DEHYDROGENASE (ACETYL-TRANSFERRING)] KINASE ISOZYME 4, MITOCHONDRIAL"/>
    <property type="match status" value="1"/>
</dbReference>
<evidence type="ECO:0000256" key="7">
    <source>
        <dbReference type="ARBA" id="ARBA00022946"/>
    </source>
</evidence>
<dbReference type="PROSITE" id="PS50109">
    <property type="entry name" value="HIS_KIN"/>
    <property type="match status" value="1"/>
</dbReference>
<dbReference type="Gene3D" id="1.20.140.20">
    <property type="entry name" value="Alpha-ketoacid/pyruvate dehydrogenase kinase, N-terminal domain"/>
    <property type="match status" value="1"/>
</dbReference>
<keyword evidence="14" id="KW-1185">Reference proteome</keyword>
<comment type="subcellular location">
    <subcellularLocation>
        <location evidence="1 11">Mitochondrion matrix</location>
    </subcellularLocation>
</comment>
<evidence type="ECO:0000256" key="8">
    <source>
        <dbReference type="ARBA" id="ARBA00023128"/>
    </source>
</evidence>
<dbReference type="Ensembl" id="ENSELUT00000103327.1">
    <property type="protein sequence ID" value="ENSELUP00000090815.1"/>
    <property type="gene ID" value="ENSELUG00000019754.3"/>
</dbReference>
<proteinExistence type="inferred from homology"/>
<dbReference type="InterPro" id="IPR036784">
    <property type="entry name" value="AK/P_DHK_N_sf"/>
</dbReference>
<evidence type="ECO:0000256" key="4">
    <source>
        <dbReference type="ARBA" id="ARBA00022741"/>
    </source>
</evidence>
<evidence type="ECO:0000256" key="11">
    <source>
        <dbReference type="RuleBase" id="RU366032"/>
    </source>
</evidence>
<sequence>MKFSQFLLRSSSIPKQALVDRFSKFSPSPLSMKQFIDFGSSNACEKTSFVFLRQELPVRLANIMKEIDFLPDKLLGTPSLQLLQSWYATSLMELVGFLEKDPDDEKVLKKFTGTLVNIRNRHNSVVPTMAQGVVEYKDAFGSDPVTNQNIQYFLDRFYMSRISTRMLMNQHSLIFDGSANPAHPKHIGTIDPDCDVTEVVKDAFDSSKMLCEQYYLTSPGIDIAQVNGKSQYPSQPLRIVYVPSHLYHMLFELFKNAMRATVETHENSLHLPPVKVRVSLGSEDLTIKISDRGGGVPLRKIERLFSYMYSTAPSPAHLDNSRNAPLAGFGYGLPISRLYAKYFQGDLQLYSMEGYGTSAVIYLKALSSESVERLPVYNKSAIRHYQTSTEADDWCMPSKEPKRLGKHEHRR</sequence>
<evidence type="ECO:0000313" key="13">
    <source>
        <dbReference type="Ensembl" id="ENSELUP00000090815.1"/>
    </source>
</evidence>
<dbReference type="FunFam" id="3.30.565.10:FF:000007">
    <property type="entry name" value="Mitochondrial pyruvate dehydrogenase kinase isoform 2"/>
    <property type="match status" value="1"/>
</dbReference>
<dbReference type="InterPro" id="IPR039028">
    <property type="entry name" value="BCKD/PDK"/>
</dbReference>
<evidence type="ECO:0000256" key="3">
    <source>
        <dbReference type="ARBA" id="ARBA00022679"/>
    </source>
</evidence>
<reference evidence="13" key="2">
    <citation type="submission" date="2025-08" db="UniProtKB">
        <authorList>
            <consortium name="Ensembl"/>
        </authorList>
    </citation>
    <scope>IDENTIFICATION</scope>
</reference>
<reference evidence="13" key="3">
    <citation type="submission" date="2025-09" db="UniProtKB">
        <authorList>
            <consortium name="Ensembl"/>
        </authorList>
    </citation>
    <scope>IDENTIFICATION</scope>
</reference>
<dbReference type="Proteomes" id="UP000265140">
    <property type="component" value="Chromosome 10"/>
</dbReference>
<dbReference type="GO" id="GO:0005524">
    <property type="term" value="F:ATP binding"/>
    <property type="evidence" value="ECO:0007669"/>
    <property type="project" value="UniProtKB-UniRule"/>
</dbReference>
<dbReference type="GeneTree" id="ENSGT01030000234646"/>
<keyword evidence="5 11" id="KW-0418">Kinase</keyword>
<comment type="similarity">
    <text evidence="2 11">Belongs to the PDK/BCKDK protein kinase family.</text>
</comment>
<evidence type="ECO:0000256" key="6">
    <source>
        <dbReference type="ARBA" id="ARBA00022840"/>
    </source>
</evidence>
<evidence type="ECO:0000256" key="9">
    <source>
        <dbReference type="ARBA" id="ARBA00038845"/>
    </source>
</evidence>
<evidence type="ECO:0000313" key="14">
    <source>
        <dbReference type="Proteomes" id="UP000265140"/>
    </source>
</evidence>
<dbReference type="Pfam" id="PF10436">
    <property type="entry name" value="BCDHK_Adom3"/>
    <property type="match status" value="1"/>
</dbReference>
<gene>
    <name evidence="13" type="primary">PDK4</name>
</gene>